<evidence type="ECO:0000259" key="13">
    <source>
        <dbReference type="Pfam" id="PF01288"/>
    </source>
</evidence>
<keyword evidence="7" id="KW-0418">Kinase</keyword>
<evidence type="ECO:0000256" key="6">
    <source>
        <dbReference type="ARBA" id="ARBA00022741"/>
    </source>
</evidence>
<dbReference type="Proteomes" id="UP001501476">
    <property type="component" value="Unassembled WGS sequence"/>
</dbReference>
<dbReference type="EC" id="2.7.6.3" evidence="3"/>
<dbReference type="Gene3D" id="3.30.70.560">
    <property type="entry name" value="7,8-Dihydro-6-hydroxymethylpterin-pyrophosphokinase HPPK"/>
    <property type="match status" value="1"/>
</dbReference>
<comment type="function">
    <text evidence="10">Catalyzes the transfer of pyrophosphate from adenosine triphosphate (ATP) to 6-hydroxymethyl-7,8-dihydropterin, an enzymatic step in folate biosynthesis pathway.</text>
</comment>
<comment type="pathway">
    <text evidence="1">Cofactor biosynthesis; tetrahydrofolate biosynthesis; 2-amino-4-hydroxy-6-hydroxymethyl-7,8-dihydropteridine diphosphate from 7,8-dihydroneopterin triphosphate: step 4/4.</text>
</comment>
<accession>A0ABN0TVX9</accession>
<dbReference type="NCBIfam" id="TIGR01498">
    <property type="entry name" value="folK"/>
    <property type="match status" value="1"/>
</dbReference>
<comment type="caution">
    <text evidence="14">The sequence shown here is derived from an EMBL/GenBank/DDBJ whole genome shotgun (WGS) entry which is preliminary data.</text>
</comment>
<evidence type="ECO:0000313" key="15">
    <source>
        <dbReference type="Proteomes" id="UP001501476"/>
    </source>
</evidence>
<dbReference type="Pfam" id="PF01288">
    <property type="entry name" value="HPPK"/>
    <property type="match status" value="1"/>
</dbReference>
<evidence type="ECO:0000256" key="5">
    <source>
        <dbReference type="ARBA" id="ARBA00022679"/>
    </source>
</evidence>
<dbReference type="EMBL" id="BAAADG010000018">
    <property type="protein sequence ID" value="GAA0231534.1"/>
    <property type="molecule type" value="Genomic_DNA"/>
</dbReference>
<evidence type="ECO:0000256" key="2">
    <source>
        <dbReference type="ARBA" id="ARBA00005810"/>
    </source>
</evidence>
<dbReference type="InterPro" id="IPR035907">
    <property type="entry name" value="Hppk_sf"/>
</dbReference>
<keyword evidence="15" id="KW-1185">Reference proteome</keyword>
<dbReference type="SUPFAM" id="SSF55083">
    <property type="entry name" value="6-hydroxymethyl-7,8-dihydropterin pyrophosphokinase, HPPK"/>
    <property type="match status" value="1"/>
</dbReference>
<proteinExistence type="inferred from homology"/>
<sequence length="168" mass="18850">MHKKRNGYLLGLGCNIAPFENFSQIIAQLLAHFASFDISRVLHIPPVGMNSQHDFLNAVIFIETDISKESLKDICNDIETTLGRDRADPDRKHKDRPADLDILCSLTVPDDLNTPARQVTDEYFLYPLIDELFLFLADKPITKSIQSGTAIQVGHLSFGESATTIHRD</sequence>
<evidence type="ECO:0000256" key="10">
    <source>
        <dbReference type="ARBA" id="ARBA00029409"/>
    </source>
</evidence>
<name>A0ABN0TVX9_9GAMM</name>
<keyword evidence="9" id="KW-0289">Folate biosynthesis</keyword>
<evidence type="ECO:0000313" key="14">
    <source>
        <dbReference type="EMBL" id="GAA0231534.1"/>
    </source>
</evidence>
<keyword evidence="6" id="KW-0547">Nucleotide-binding</keyword>
<dbReference type="RefSeq" id="WP_286305923.1">
    <property type="nucleotide sequence ID" value="NZ_AP027741.1"/>
</dbReference>
<dbReference type="PANTHER" id="PTHR43071:SF1">
    <property type="entry name" value="2-AMINO-4-HYDROXY-6-HYDROXYMETHYLDIHYDROPTERIDINE PYROPHOSPHOKINASE"/>
    <property type="match status" value="1"/>
</dbReference>
<organism evidence="14 15">
    <name type="scientific">Methylophaga marina</name>
    <dbReference type="NCBI Taxonomy" id="45495"/>
    <lineage>
        <taxon>Bacteria</taxon>
        <taxon>Pseudomonadati</taxon>
        <taxon>Pseudomonadota</taxon>
        <taxon>Gammaproteobacteria</taxon>
        <taxon>Thiotrichales</taxon>
        <taxon>Piscirickettsiaceae</taxon>
        <taxon>Methylophaga</taxon>
    </lineage>
</organism>
<reference evidence="14 15" key="1">
    <citation type="journal article" date="2019" name="Int. J. Syst. Evol. Microbiol.">
        <title>The Global Catalogue of Microorganisms (GCM) 10K type strain sequencing project: providing services to taxonomists for standard genome sequencing and annotation.</title>
        <authorList>
            <consortium name="The Broad Institute Genomics Platform"/>
            <consortium name="The Broad Institute Genome Sequencing Center for Infectious Disease"/>
            <person name="Wu L."/>
            <person name="Ma J."/>
        </authorList>
    </citation>
    <scope>NUCLEOTIDE SEQUENCE [LARGE SCALE GENOMIC DNA]</scope>
    <source>
        <strain evidence="14 15">JCM 6886</strain>
    </source>
</reference>
<gene>
    <name evidence="14" type="ORF">GCM10008964_23370</name>
</gene>
<keyword evidence="8" id="KW-0067">ATP-binding</keyword>
<evidence type="ECO:0000256" key="8">
    <source>
        <dbReference type="ARBA" id="ARBA00022840"/>
    </source>
</evidence>
<evidence type="ECO:0000256" key="9">
    <source>
        <dbReference type="ARBA" id="ARBA00022909"/>
    </source>
</evidence>
<keyword evidence="5" id="KW-0808">Transferase</keyword>
<evidence type="ECO:0000256" key="1">
    <source>
        <dbReference type="ARBA" id="ARBA00005051"/>
    </source>
</evidence>
<dbReference type="InterPro" id="IPR000550">
    <property type="entry name" value="Hppk"/>
</dbReference>
<evidence type="ECO:0000256" key="7">
    <source>
        <dbReference type="ARBA" id="ARBA00022777"/>
    </source>
</evidence>
<dbReference type="PANTHER" id="PTHR43071">
    <property type="entry name" value="2-AMINO-4-HYDROXY-6-HYDROXYMETHYLDIHYDROPTERIDINE PYROPHOSPHOKINASE"/>
    <property type="match status" value="1"/>
</dbReference>
<evidence type="ECO:0000256" key="3">
    <source>
        <dbReference type="ARBA" id="ARBA00013253"/>
    </source>
</evidence>
<evidence type="ECO:0000256" key="4">
    <source>
        <dbReference type="ARBA" id="ARBA00016218"/>
    </source>
</evidence>
<feature type="domain" description="7,8-dihydro-6-hydroxymethylpterin-pyrophosphokinase" evidence="13">
    <location>
        <begin position="10"/>
        <end position="128"/>
    </location>
</feature>
<evidence type="ECO:0000256" key="12">
    <source>
        <dbReference type="ARBA" id="ARBA00033413"/>
    </source>
</evidence>
<evidence type="ECO:0000256" key="11">
    <source>
        <dbReference type="ARBA" id="ARBA00029766"/>
    </source>
</evidence>
<protein>
    <recommendedName>
        <fullName evidence="4">2-amino-4-hydroxy-6-hydroxymethyldihydropteridine pyrophosphokinase</fullName>
        <ecNumber evidence="3">2.7.6.3</ecNumber>
    </recommendedName>
    <alternativeName>
        <fullName evidence="11">6-hydroxymethyl-7,8-dihydropterin pyrophosphokinase</fullName>
    </alternativeName>
    <alternativeName>
        <fullName evidence="12">7,8-dihydro-6-hydroxymethylpterin-pyrophosphokinase</fullName>
    </alternativeName>
</protein>
<comment type="similarity">
    <text evidence="2">Belongs to the HPPK family.</text>
</comment>